<name>A0A150SJS9_SORCE</name>
<reference evidence="1 2" key="1">
    <citation type="submission" date="2014-02" db="EMBL/GenBank/DDBJ databases">
        <title>The small core and large imbalanced accessory genome model reveals a collaborative survival strategy of Sorangium cellulosum strains in nature.</title>
        <authorList>
            <person name="Han K."/>
            <person name="Peng R."/>
            <person name="Blom J."/>
            <person name="Li Y.-Z."/>
        </authorList>
    </citation>
    <scope>NUCLEOTIDE SEQUENCE [LARGE SCALE GENOMIC DNA]</scope>
    <source>
        <strain evidence="1 2">So0149</strain>
    </source>
</reference>
<evidence type="ECO:0000313" key="2">
    <source>
        <dbReference type="Proteomes" id="UP000075515"/>
    </source>
</evidence>
<sequence length="86" mass="8945">MDKFVIPRPVSRLSLHPDGHAISLAGSGGPELTDRLAQQAAADRTLNVIYPGSFGRLGRATTADSCHANAAGQQLLGNQAVGFFGE</sequence>
<protein>
    <submittedName>
        <fullName evidence="1">Uncharacterized protein</fullName>
    </submittedName>
</protein>
<dbReference type="Proteomes" id="UP000075515">
    <property type="component" value="Unassembled WGS sequence"/>
</dbReference>
<dbReference type="AlphaFoldDB" id="A0A150SJS9"/>
<comment type="caution">
    <text evidence="1">The sequence shown here is derived from an EMBL/GenBank/DDBJ whole genome shotgun (WGS) entry which is preliminary data.</text>
</comment>
<evidence type="ECO:0000313" key="1">
    <source>
        <dbReference type="EMBL" id="KYF84963.1"/>
    </source>
</evidence>
<accession>A0A150SJS9</accession>
<gene>
    <name evidence="1" type="ORF">BE18_03090</name>
</gene>
<organism evidence="1 2">
    <name type="scientific">Sorangium cellulosum</name>
    <name type="common">Polyangium cellulosum</name>
    <dbReference type="NCBI Taxonomy" id="56"/>
    <lineage>
        <taxon>Bacteria</taxon>
        <taxon>Pseudomonadati</taxon>
        <taxon>Myxococcota</taxon>
        <taxon>Polyangia</taxon>
        <taxon>Polyangiales</taxon>
        <taxon>Polyangiaceae</taxon>
        <taxon>Sorangium</taxon>
    </lineage>
</organism>
<proteinExistence type="predicted"/>
<dbReference type="EMBL" id="JEMC01002837">
    <property type="protein sequence ID" value="KYF84963.1"/>
    <property type="molecule type" value="Genomic_DNA"/>
</dbReference>